<keyword evidence="7" id="KW-0456">Lyase</keyword>
<comment type="cofactor">
    <cofactor evidence="1">
        <name>pyridoxal 5'-phosphate</name>
        <dbReference type="ChEBI" id="CHEBI:597326"/>
    </cofactor>
</comment>
<evidence type="ECO:0000256" key="2">
    <source>
        <dbReference type="ARBA" id="ARBA00003444"/>
    </source>
</evidence>
<name>A0A0P6WH70_9HYPH</name>
<protein>
    <recommendedName>
        <fullName evidence="4">threonine-phosphate decarboxylase</fullName>
        <ecNumber evidence="4">4.1.1.81</ecNumber>
    </recommendedName>
    <alternativeName>
        <fullName evidence="8">L-threonine-O-3-phosphate decarboxylase</fullName>
    </alternativeName>
</protein>
<evidence type="ECO:0000256" key="1">
    <source>
        <dbReference type="ARBA" id="ARBA00001933"/>
    </source>
</evidence>
<evidence type="ECO:0000256" key="3">
    <source>
        <dbReference type="ARBA" id="ARBA00004953"/>
    </source>
</evidence>
<dbReference type="PROSITE" id="PS00105">
    <property type="entry name" value="AA_TRANSFER_CLASS_1"/>
    <property type="match status" value="1"/>
</dbReference>
<keyword evidence="5" id="KW-0169">Cobalamin biosynthesis</keyword>
<dbReference type="InterPro" id="IPR015421">
    <property type="entry name" value="PyrdxlP-dep_Trfase_major"/>
</dbReference>
<reference evidence="11 12" key="1">
    <citation type="submission" date="2015-09" db="EMBL/GenBank/DDBJ databases">
        <authorList>
            <person name="Jackson K.R."/>
            <person name="Lunt B.L."/>
            <person name="Fisher J.N.B."/>
            <person name="Gardner A.V."/>
            <person name="Bailey M.E."/>
            <person name="Deus L.M."/>
            <person name="Earl A.S."/>
            <person name="Gibby P.D."/>
            <person name="Hartmann K.A."/>
            <person name="Liu J.E."/>
            <person name="Manci A.M."/>
            <person name="Nielsen D.A."/>
            <person name="Solomon M.B."/>
            <person name="Breakwell D.P."/>
            <person name="Burnett S.H."/>
            <person name="Grose J.H."/>
        </authorList>
    </citation>
    <scope>NUCLEOTIDE SEQUENCE [LARGE SCALE GENOMIC DNA]</scope>
    <source>
        <strain evidence="11 12">16</strain>
    </source>
</reference>
<dbReference type="InterPro" id="IPR004838">
    <property type="entry name" value="NHTrfase_class1_PyrdxlP-BS"/>
</dbReference>
<dbReference type="InterPro" id="IPR005860">
    <property type="entry name" value="CobD"/>
</dbReference>
<evidence type="ECO:0000313" key="11">
    <source>
        <dbReference type="EMBL" id="KPL55804.1"/>
    </source>
</evidence>
<dbReference type="GO" id="GO:0048472">
    <property type="term" value="F:threonine-phosphate decarboxylase activity"/>
    <property type="evidence" value="ECO:0007669"/>
    <property type="project" value="UniProtKB-EC"/>
</dbReference>
<dbReference type="InterPro" id="IPR004839">
    <property type="entry name" value="Aminotransferase_I/II_large"/>
</dbReference>
<evidence type="ECO:0000256" key="9">
    <source>
        <dbReference type="ARBA" id="ARBA00048531"/>
    </source>
</evidence>
<proteinExistence type="predicted"/>
<organism evidence="11 12">
    <name type="scientific">Prosthecodimorpha hirschii</name>
    <dbReference type="NCBI Taxonomy" id="665126"/>
    <lineage>
        <taxon>Bacteria</taxon>
        <taxon>Pseudomonadati</taxon>
        <taxon>Pseudomonadota</taxon>
        <taxon>Alphaproteobacteria</taxon>
        <taxon>Hyphomicrobiales</taxon>
        <taxon>Ancalomicrobiaceae</taxon>
        <taxon>Prosthecodimorpha</taxon>
    </lineage>
</organism>
<dbReference type="NCBIfam" id="TIGR01140">
    <property type="entry name" value="L_thr_O3P_dcar"/>
    <property type="match status" value="1"/>
</dbReference>
<dbReference type="GO" id="GO:0030170">
    <property type="term" value="F:pyridoxal phosphate binding"/>
    <property type="evidence" value="ECO:0007669"/>
    <property type="project" value="InterPro"/>
</dbReference>
<evidence type="ECO:0000259" key="10">
    <source>
        <dbReference type="Pfam" id="PF00155"/>
    </source>
</evidence>
<dbReference type="InterPro" id="IPR015424">
    <property type="entry name" value="PyrdxlP-dep_Trfase"/>
</dbReference>
<comment type="catalytic activity">
    <reaction evidence="9">
        <text>O-phospho-L-threonine + H(+) = (R)-1-aminopropan-2-yl phosphate + CO2</text>
        <dbReference type="Rhea" id="RHEA:11492"/>
        <dbReference type="ChEBI" id="CHEBI:15378"/>
        <dbReference type="ChEBI" id="CHEBI:16526"/>
        <dbReference type="ChEBI" id="CHEBI:58563"/>
        <dbReference type="ChEBI" id="CHEBI:58675"/>
        <dbReference type="EC" id="4.1.1.81"/>
    </reaction>
</comment>
<dbReference type="Gene3D" id="3.40.640.10">
    <property type="entry name" value="Type I PLP-dependent aspartate aminotransferase-like (Major domain)"/>
    <property type="match status" value="1"/>
</dbReference>
<evidence type="ECO:0000256" key="8">
    <source>
        <dbReference type="ARBA" id="ARBA00029996"/>
    </source>
</evidence>
<dbReference type="PANTHER" id="PTHR42885:SF1">
    <property type="entry name" value="THREONINE-PHOSPHATE DECARBOXYLASE"/>
    <property type="match status" value="1"/>
</dbReference>
<dbReference type="STRING" id="665126.ABB55_10585"/>
<keyword evidence="12" id="KW-1185">Reference proteome</keyword>
<evidence type="ECO:0000256" key="4">
    <source>
        <dbReference type="ARBA" id="ARBA00012285"/>
    </source>
</evidence>
<comment type="function">
    <text evidence="2">Decarboxylates L-threonine-O-3-phosphate to yield (R)-1-amino-2-propanol O-2-phosphate, the precursor for the linkage between the nucleotide loop and the corrin ring in cobalamin.</text>
</comment>
<evidence type="ECO:0000256" key="7">
    <source>
        <dbReference type="ARBA" id="ARBA00023239"/>
    </source>
</evidence>
<comment type="pathway">
    <text evidence="3">Cofactor biosynthesis; adenosylcobalamin biosynthesis.</text>
</comment>
<evidence type="ECO:0000256" key="5">
    <source>
        <dbReference type="ARBA" id="ARBA00022573"/>
    </source>
</evidence>
<dbReference type="Pfam" id="PF00155">
    <property type="entry name" value="Aminotran_1_2"/>
    <property type="match status" value="1"/>
</dbReference>
<accession>A0A0P6WH70</accession>
<comment type="caution">
    <text evidence="11">The sequence shown here is derived from an EMBL/GenBank/DDBJ whole genome shotgun (WGS) entry which is preliminary data.</text>
</comment>
<dbReference type="EC" id="4.1.1.81" evidence="4"/>
<feature type="domain" description="Aminotransferase class I/classII large" evidence="10">
    <location>
        <begin position="72"/>
        <end position="323"/>
    </location>
</feature>
<dbReference type="GO" id="GO:0009236">
    <property type="term" value="P:cobalamin biosynthetic process"/>
    <property type="evidence" value="ECO:0007669"/>
    <property type="project" value="UniProtKB-UniPathway"/>
</dbReference>
<evidence type="ECO:0000256" key="6">
    <source>
        <dbReference type="ARBA" id="ARBA00022898"/>
    </source>
</evidence>
<dbReference type="AlphaFoldDB" id="A0A0P6WH70"/>
<dbReference type="PANTHER" id="PTHR42885">
    <property type="entry name" value="HISTIDINOL-PHOSPHATE AMINOTRANSFERASE-RELATED"/>
    <property type="match status" value="1"/>
</dbReference>
<keyword evidence="6" id="KW-0663">Pyridoxal phosphate</keyword>
<evidence type="ECO:0000313" key="12">
    <source>
        <dbReference type="Proteomes" id="UP000048984"/>
    </source>
</evidence>
<sequence length="336" mass="34728">MQHGAAIHHGGDLATARRLHPDAPSPWIDLSTGINPVPYPVGEISADAWTRLPGRDAVDRLIAAARIAYGAGPETAVVAAPGTQALIQRLPDLLPGPRVRVLGFTYQEHESVWRLAGRRVERVAEASALAGADVAVIVNPNNPDGRLIAPAALAEIAHGIAAAGGTLVVDEAFMDVIRPAPGAFPAGLLPLRPPGTLVLRSFGKAYGLAGLRLGFALGDGALVARLGAALGPWAVPGPALEIGARALADRAWLEVATARLEADAARLDRLLVGAGFEIIGGTPLFRLARHADAAGLHHRLAIAGILTRAFAEPTWLRFGLPGTAPAWSRLAAALGG</sequence>
<dbReference type="UniPathway" id="UPA00148"/>
<dbReference type="InterPro" id="IPR015422">
    <property type="entry name" value="PyrdxlP-dep_Trfase_small"/>
</dbReference>
<reference evidence="11 12" key="2">
    <citation type="submission" date="2015-10" db="EMBL/GenBank/DDBJ databases">
        <title>Draft Genome Sequence of Prosthecomicrobium hirschii ATCC 27832.</title>
        <authorList>
            <person name="Daniel J."/>
            <person name="Givan S.A."/>
            <person name="Brun Y.V."/>
            <person name="Brown P.J."/>
        </authorList>
    </citation>
    <scope>NUCLEOTIDE SEQUENCE [LARGE SCALE GENOMIC DNA]</scope>
    <source>
        <strain evidence="11 12">16</strain>
    </source>
</reference>
<dbReference type="Gene3D" id="3.90.1150.10">
    <property type="entry name" value="Aspartate Aminotransferase, domain 1"/>
    <property type="match status" value="1"/>
</dbReference>
<dbReference type="EMBL" id="LJYW01000001">
    <property type="protein sequence ID" value="KPL55804.1"/>
    <property type="molecule type" value="Genomic_DNA"/>
</dbReference>
<dbReference type="SUPFAM" id="SSF53383">
    <property type="entry name" value="PLP-dependent transferases"/>
    <property type="match status" value="1"/>
</dbReference>
<gene>
    <name evidence="11" type="ORF">ABB55_10585</name>
</gene>
<dbReference type="Proteomes" id="UP000048984">
    <property type="component" value="Unassembled WGS sequence"/>
</dbReference>
<dbReference type="CDD" id="cd00609">
    <property type="entry name" value="AAT_like"/>
    <property type="match status" value="1"/>
</dbReference>